<dbReference type="EMBL" id="AMEP01000085">
    <property type="protein sequence ID" value="EKY00590.1"/>
    <property type="molecule type" value="Genomic_DNA"/>
</dbReference>
<comment type="cofactor">
    <cofactor evidence="1">
        <name>FMN</name>
        <dbReference type="ChEBI" id="CHEBI:58210"/>
    </cofactor>
</comment>
<dbReference type="PANTHER" id="PTHR43567">
    <property type="entry name" value="FLAVOREDOXIN-RELATED-RELATED"/>
    <property type="match status" value="1"/>
</dbReference>
<reference evidence="3 4" key="1">
    <citation type="submission" date="2012-05" db="EMBL/GenBank/DDBJ databases">
        <authorList>
            <person name="Weinstock G."/>
            <person name="Sodergren E."/>
            <person name="Lobos E.A."/>
            <person name="Fulton L."/>
            <person name="Fulton R."/>
            <person name="Courtney L."/>
            <person name="Fronick C."/>
            <person name="O'Laughlin M."/>
            <person name="Godfrey J."/>
            <person name="Wilson R.M."/>
            <person name="Miner T."/>
            <person name="Farmer C."/>
            <person name="Delehaunty K."/>
            <person name="Cordes M."/>
            <person name="Minx P."/>
            <person name="Tomlinson C."/>
            <person name="Chen J."/>
            <person name="Wollam A."/>
            <person name="Pepin K.H."/>
            <person name="Bhonagiri V."/>
            <person name="Zhang X."/>
            <person name="Suruliraj S."/>
            <person name="Warren W."/>
            <person name="Mitreva M."/>
            <person name="Mardis E.R."/>
            <person name="Wilson R.K."/>
        </authorList>
    </citation>
    <scope>NUCLEOTIDE SEQUENCE [LARGE SCALE GENOMIC DNA]</scope>
    <source>
        <strain evidence="3 4">F0055</strain>
    </source>
</reference>
<keyword evidence="4" id="KW-1185">Reference proteome</keyword>
<dbReference type="SUPFAM" id="SSF50475">
    <property type="entry name" value="FMN-binding split barrel"/>
    <property type="match status" value="1"/>
</dbReference>
<dbReference type="STRING" id="1127699.HMPREF9151_01271"/>
<dbReference type="PANTHER" id="PTHR43567:SF1">
    <property type="entry name" value="FLAVOREDOXIN"/>
    <property type="match status" value="1"/>
</dbReference>
<organism evidence="3 4">
    <name type="scientific">Hoylesella saccharolytica F0055</name>
    <dbReference type="NCBI Taxonomy" id="1127699"/>
    <lineage>
        <taxon>Bacteria</taxon>
        <taxon>Pseudomonadati</taxon>
        <taxon>Bacteroidota</taxon>
        <taxon>Bacteroidia</taxon>
        <taxon>Bacteroidales</taxon>
        <taxon>Prevotellaceae</taxon>
        <taxon>Hoylesella</taxon>
    </lineage>
</organism>
<dbReference type="InterPro" id="IPR052174">
    <property type="entry name" value="Flavoredoxin"/>
</dbReference>
<dbReference type="HOGENOM" id="CLU_1904847_0_0_10"/>
<dbReference type="Gene3D" id="2.30.110.10">
    <property type="entry name" value="Electron Transport, Fmn-binding Protein, Chain A"/>
    <property type="match status" value="1"/>
</dbReference>
<evidence type="ECO:0000256" key="1">
    <source>
        <dbReference type="ARBA" id="ARBA00001917"/>
    </source>
</evidence>
<dbReference type="PATRIC" id="fig|1127699.3.peg.1180"/>
<dbReference type="Proteomes" id="UP000010433">
    <property type="component" value="Unassembled WGS sequence"/>
</dbReference>
<sequence>MEQPCAFCVNFLSPKHLYAIEQAGMMSNNTQTKKTEKTGLTFGKSNIIEAPFIHEASLVIECEKLNDETQIINGIKHVIAHICGYLCEDELLDANHFCYNKLDIPLLEADTKKNVYRQMTNEVTPAGIFFQKS</sequence>
<evidence type="ECO:0000313" key="4">
    <source>
        <dbReference type="Proteomes" id="UP000010433"/>
    </source>
</evidence>
<gene>
    <name evidence="3" type="ORF">HMPREF9151_01271</name>
</gene>
<comment type="caution">
    <text evidence="3">The sequence shown here is derived from an EMBL/GenBank/DDBJ whole genome shotgun (WGS) entry which is preliminary data.</text>
</comment>
<accession>L1NBD8</accession>
<evidence type="ECO:0000256" key="2">
    <source>
        <dbReference type="ARBA" id="ARBA00022630"/>
    </source>
</evidence>
<name>L1NBD8_9BACT</name>
<dbReference type="AlphaFoldDB" id="L1NBD8"/>
<proteinExistence type="predicted"/>
<evidence type="ECO:0000313" key="3">
    <source>
        <dbReference type="EMBL" id="EKY00590.1"/>
    </source>
</evidence>
<dbReference type="InterPro" id="IPR012349">
    <property type="entry name" value="Split_barrel_FMN-bd"/>
</dbReference>
<evidence type="ECO:0008006" key="5">
    <source>
        <dbReference type="Google" id="ProtNLM"/>
    </source>
</evidence>
<protein>
    <recommendedName>
        <fullName evidence="5">Flavin reductase like domain-containing protein</fullName>
    </recommendedName>
</protein>
<keyword evidence="2" id="KW-0285">Flavoprotein</keyword>